<dbReference type="InterPro" id="IPR027417">
    <property type="entry name" value="P-loop_NTPase"/>
</dbReference>
<keyword evidence="4" id="KW-0547">Nucleotide-binding</keyword>
<sequence length="947" mass="107839">MNLHLDSYHWRTTATEREFEGCVREYPAAVCFNGHLTPSGGILLGPNVVEAIRESSLDEKKLLALSLLNCAVARGESELLFIIFINEALVPATRLSSRASLEYLQLQNCGINNRDAEVIAGLMRGNCSLKYLGLYNNVIEDPGVFHLAEALAGNDKLLTLNLCRNLVSDDGAEALAKALKENITLQLLDLSMNLVTDQGCNALIKAVSINTFIIYINIFSNAIKKKQEAKLISALGRNEAAALARLEREKTAYVDVFQNRLKGSWKRSKLMIVGQGKSGKTSTVRSLLGKQFEPDWLSTLGAEITQTRVQNQTFAPDTTRVWNEVENDTSLNMASELAIGIALSKLEENKEDTTQKYKSNKEYPGWFGPLSRKLMKSLKMSRNSIFAQASEITEEANVAEAEEENLEDEEQMKTEFDSSNPEDMVNIPMRNDDKIKAFGYKQHLFSRRNVENVQSSFVSFSIWDYGGQTVFYSLHHLFLTKFGVYLLVFSSKELLQFIHLSPKERAFIEKTQWNDTPEEYIKFWLNSCDMHAPGAPIVIVGTFSDEVDSQTDLEKLNKTIEKLVEGRFSQIVSNRDLLFFPIDNRSQNGINDLRMIIDSAAAAQDYVNYQVSIWWMKCLDETYEYAKGQSWIKLKYVIEIAERNYITNAAEIGEMLSLFNELGTIVYLNNTEALRDVITLNAQWLLTCLGKLVHDAKIHALDSSEIKKTGLEQDVSMAYERGLVSRDLLEYLWRDKQEHVDFLLDLMKHTILLSEWKAKMDSPDLVKDKLYLIPSLLQEGQTPEKVVGFMCMFDFSERYLPIGIFERLVCLLVSLVGQEHKKKVGVENKGGVLYKNWCKVYLHSLDTSVFLEKKRDYLLMAVDRAKTCPTIFQMLSSMLKRINEEVMGSGLKWKVCFEDVWGASKMLDYEDAKKCKLKPWFLTFNEKAQAQKNKGQEQMLDSFLDTF</sequence>
<gene>
    <name evidence="11" type="ORF">ASTO00021_LOCUS1754</name>
</gene>
<proteinExistence type="predicted"/>
<evidence type="ECO:0000256" key="2">
    <source>
        <dbReference type="ARBA" id="ARBA00022679"/>
    </source>
</evidence>
<dbReference type="EC" id="2.7.11.1" evidence="1"/>
<keyword evidence="2" id="KW-0808">Transferase</keyword>
<dbReference type="InterPro" id="IPR036388">
    <property type="entry name" value="WH-like_DNA-bd_sf"/>
</dbReference>
<feature type="domain" description="Roc" evidence="10">
    <location>
        <begin position="261"/>
        <end position="604"/>
    </location>
</feature>
<dbReference type="EMBL" id="HBIN01002629">
    <property type="protein sequence ID" value="CAE0431417.1"/>
    <property type="molecule type" value="Transcribed_RNA"/>
</dbReference>
<organism evidence="11">
    <name type="scientific">Aplanochytrium stocchinoi</name>
    <dbReference type="NCBI Taxonomy" id="215587"/>
    <lineage>
        <taxon>Eukaryota</taxon>
        <taxon>Sar</taxon>
        <taxon>Stramenopiles</taxon>
        <taxon>Bigyra</taxon>
        <taxon>Labyrinthulomycetes</taxon>
        <taxon>Thraustochytrida</taxon>
        <taxon>Thraustochytriidae</taxon>
        <taxon>Aplanochytrium</taxon>
    </lineage>
</organism>
<dbReference type="Gene3D" id="3.40.50.300">
    <property type="entry name" value="P-loop containing nucleotide triphosphate hydrolases"/>
    <property type="match status" value="2"/>
</dbReference>
<evidence type="ECO:0000256" key="8">
    <source>
        <dbReference type="ARBA" id="ARBA00048679"/>
    </source>
</evidence>
<dbReference type="PANTHER" id="PTHR47679:SF2">
    <property type="entry name" value="C-TERMINAL OF ROC (COR) DOMAIN-CONTAINING PROTEIN"/>
    <property type="match status" value="1"/>
</dbReference>
<protein>
    <recommendedName>
        <fullName evidence="1">non-specific serine/threonine protein kinase</fullName>
        <ecNumber evidence="1">2.7.11.1</ecNumber>
    </recommendedName>
</protein>
<dbReference type="InterPro" id="IPR032171">
    <property type="entry name" value="COR-A"/>
</dbReference>
<dbReference type="SMART" id="SM00368">
    <property type="entry name" value="LRR_RI"/>
    <property type="match status" value="4"/>
</dbReference>
<dbReference type="SUPFAM" id="SSF52047">
    <property type="entry name" value="RNI-like"/>
    <property type="match status" value="1"/>
</dbReference>
<dbReference type="SUPFAM" id="SSF52540">
    <property type="entry name" value="P-loop containing nucleoside triphosphate hydrolases"/>
    <property type="match status" value="1"/>
</dbReference>
<dbReference type="InterPro" id="IPR032675">
    <property type="entry name" value="LRR_dom_sf"/>
</dbReference>
<evidence type="ECO:0000259" key="10">
    <source>
        <dbReference type="PROSITE" id="PS51424"/>
    </source>
</evidence>
<dbReference type="GO" id="GO:0016301">
    <property type="term" value="F:kinase activity"/>
    <property type="evidence" value="ECO:0007669"/>
    <property type="project" value="UniProtKB-KW"/>
</dbReference>
<dbReference type="InterPro" id="IPR020859">
    <property type="entry name" value="ROC"/>
</dbReference>
<evidence type="ECO:0000256" key="4">
    <source>
        <dbReference type="ARBA" id="ARBA00022741"/>
    </source>
</evidence>
<dbReference type="AlphaFoldDB" id="A0A7S3LI51"/>
<keyword evidence="6" id="KW-0067">ATP-binding</keyword>
<keyword evidence="3" id="KW-0677">Repeat</keyword>
<evidence type="ECO:0000256" key="3">
    <source>
        <dbReference type="ARBA" id="ARBA00022737"/>
    </source>
</evidence>
<comment type="catalytic activity">
    <reaction evidence="8">
        <text>L-seryl-[protein] + ATP = O-phospho-L-seryl-[protein] + ADP + H(+)</text>
        <dbReference type="Rhea" id="RHEA:17989"/>
        <dbReference type="Rhea" id="RHEA-COMP:9863"/>
        <dbReference type="Rhea" id="RHEA-COMP:11604"/>
        <dbReference type="ChEBI" id="CHEBI:15378"/>
        <dbReference type="ChEBI" id="CHEBI:29999"/>
        <dbReference type="ChEBI" id="CHEBI:30616"/>
        <dbReference type="ChEBI" id="CHEBI:83421"/>
        <dbReference type="ChEBI" id="CHEBI:456216"/>
        <dbReference type="EC" id="2.7.11.1"/>
    </reaction>
</comment>
<dbReference type="PROSITE" id="PS51424">
    <property type="entry name" value="ROC"/>
    <property type="match status" value="1"/>
</dbReference>
<dbReference type="Gene3D" id="1.10.10.10">
    <property type="entry name" value="Winged helix-like DNA-binding domain superfamily/Winged helix DNA-binding domain"/>
    <property type="match status" value="1"/>
</dbReference>
<evidence type="ECO:0000256" key="9">
    <source>
        <dbReference type="SAM" id="MobiDB-lite"/>
    </source>
</evidence>
<dbReference type="Pfam" id="PF16095">
    <property type="entry name" value="COR-A"/>
    <property type="match status" value="1"/>
</dbReference>
<dbReference type="Pfam" id="PF08477">
    <property type="entry name" value="Roc"/>
    <property type="match status" value="1"/>
</dbReference>
<name>A0A7S3LI51_9STRA</name>
<dbReference type="Gene3D" id="3.30.70.1390">
    <property type="entry name" value="ROC domain from the Parkinson's disease-associated leucine-rich repeat kinase 2"/>
    <property type="match status" value="1"/>
</dbReference>
<feature type="region of interest" description="Disordered" evidence="9">
    <location>
        <begin position="404"/>
        <end position="424"/>
    </location>
</feature>
<reference evidence="11" key="1">
    <citation type="submission" date="2021-01" db="EMBL/GenBank/DDBJ databases">
        <authorList>
            <person name="Corre E."/>
            <person name="Pelletier E."/>
            <person name="Niang G."/>
            <person name="Scheremetjew M."/>
            <person name="Finn R."/>
            <person name="Kale V."/>
            <person name="Holt S."/>
            <person name="Cochrane G."/>
            <person name="Meng A."/>
            <person name="Brown T."/>
            <person name="Cohen L."/>
        </authorList>
    </citation>
    <scope>NUCLEOTIDE SEQUENCE</scope>
    <source>
        <strain evidence="11">GSBS06</strain>
    </source>
</reference>
<accession>A0A7S3LI51</accession>
<dbReference type="Gene3D" id="3.80.10.10">
    <property type="entry name" value="Ribonuclease Inhibitor"/>
    <property type="match status" value="1"/>
</dbReference>
<evidence type="ECO:0000256" key="7">
    <source>
        <dbReference type="ARBA" id="ARBA00047899"/>
    </source>
</evidence>
<keyword evidence="5" id="KW-0418">Kinase</keyword>
<evidence type="ECO:0000256" key="1">
    <source>
        <dbReference type="ARBA" id="ARBA00012513"/>
    </source>
</evidence>
<dbReference type="GO" id="GO:0005524">
    <property type="term" value="F:ATP binding"/>
    <property type="evidence" value="ECO:0007669"/>
    <property type="project" value="UniProtKB-KW"/>
</dbReference>
<dbReference type="PANTHER" id="PTHR47679">
    <property type="entry name" value="PROTEIN TORNADO 1"/>
    <property type="match status" value="1"/>
</dbReference>
<evidence type="ECO:0000256" key="6">
    <source>
        <dbReference type="ARBA" id="ARBA00022840"/>
    </source>
</evidence>
<evidence type="ECO:0000256" key="5">
    <source>
        <dbReference type="ARBA" id="ARBA00022777"/>
    </source>
</evidence>
<comment type="catalytic activity">
    <reaction evidence="7">
        <text>L-threonyl-[protein] + ATP = O-phospho-L-threonyl-[protein] + ADP + H(+)</text>
        <dbReference type="Rhea" id="RHEA:46608"/>
        <dbReference type="Rhea" id="RHEA-COMP:11060"/>
        <dbReference type="Rhea" id="RHEA-COMP:11605"/>
        <dbReference type="ChEBI" id="CHEBI:15378"/>
        <dbReference type="ChEBI" id="CHEBI:30013"/>
        <dbReference type="ChEBI" id="CHEBI:30616"/>
        <dbReference type="ChEBI" id="CHEBI:61977"/>
        <dbReference type="ChEBI" id="CHEBI:456216"/>
        <dbReference type="EC" id="2.7.11.1"/>
    </reaction>
</comment>
<evidence type="ECO:0000313" key="11">
    <source>
        <dbReference type="EMBL" id="CAE0431417.1"/>
    </source>
</evidence>